<accession>A0ABY7R5Z2</accession>
<evidence type="ECO:0000313" key="9">
    <source>
        <dbReference type="EMBL" id="WCH99182.1"/>
    </source>
</evidence>
<evidence type="ECO:0000256" key="3">
    <source>
        <dbReference type="ARBA" id="ARBA00022519"/>
    </source>
</evidence>
<dbReference type="PIRSF" id="PIRSF006102">
    <property type="entry name" value="NQR_DE"/>
    <property type="match status" value="1"/>
</dbReference>
<keyword evidence="6 8" id="KW-1133">Transmembrane helix</keyword>
<dbReference type="RefSeq" id="WP_033702660.1">
    <property type="nucleotide sequence ID" value="NZ_CP116669.1"/>
</dbReference>
<keyword evidence="4 8" id="KW-0812">Transmembrane</keyword>
<dbReference type="Proteomes" id="UP001214301">
    <property type="component" value="Chromosome"/>
</dbReference>
<dbReference type="GeneID" id="301038508"/>
<dbReference type="EMBL" id="CP116669">
    <property type="protein sequence ID" value="WCH99182.1"/>
    <property type="molecule type" value="Genomic_DNA"/>
</dbReference>
<keyword evidence="7 8" id="KW-0472">Membrane</keyword>
<keyword evidence="3" id="KW-1003">Cell membrane</keyword>
<name>A0ABY7R5Z2_9PSED</name>
<feature type="transmembrane region" description="Helical" evidence="8">
    <location>
        <begin position="57"/>
        <end position="77"/>
    </location>
</feature>
<evidence type="ECO:0000256" key="6">
    <source>
        <dbReference type="ARBA" id="ARBA00022989"/>
    </source>
</evidence>
<evidence type="ECO:0000256" key="8">
    <source>
        <dbReference type="SAM" id="Phobius"/>
    </source>
</evidence>
<evidence type="ECO:0000256" key="7">
    <source>
        <dbReference type="ARBA" id="ARBA00023136"/>
    </source>
</evidence>
<evidence type="ECO:0000256" key="2">
    <source>
        <dbReference type="ARBA" id="ARBA00022448"/>
    </source>
</evidence>
<keyword evidence="2" id="KW-0813">Transport</keyword>
<dbReference type="InterPro" id="IPR003667">
    <property type="entry name" value="NqrDE/RnfAE"/>
</dbReference>
<reference evidence="9 10" key="1">
    <citation type="journal article" date="2020" name="Front. Microbiol.">
        <title>Toward Biorecycling: Isolation of a Soil Bacterium That Grows on a Polyurethane Oligomer and Monomer.</title>
        <authorList>
            <person name="Espinosa M.J.C."/>
            <person name="Blanco A.C."/>
            <person name="Schmidgall T."/>
            <person name="Atanasoff-Kardjalieff A.K."/>
            <person name="Kappelmeyer U."/>
            <person name="Tischler D."/>
            <person name="Pieper D.H."/>
            <person name="Heipieper H.J."/>
            <person name="Eberlein C."/>
        </authorList>
    </citation>
    <scope>NUCLEOTIDE SEQUENCE [LARGE SCALE GENOMIC DNA]</scope>
    <source>
        <strain evidence="9 10">TDA1</strain>
    </source>
</reference>
<dbReference type="PROSITE" id="PS51257">
    <property type="entry name" value="PROKAR_LIPOPROTEIN"/>
    <property type="match status" value="1"/>
</dbReference>
<sequence length="174" mass="18386">MNKGYLLAASLAPLLGATQTLLLAAALGACAVMMIGLHQVVLVPLRNRLKGAAHMLASLLLLAALASCLQLALWAWLLPVALLLGPYPALLCLPCLVADYLLPHEGRWRSLLLNLAGLLAACLLLGACRQWLAEGLGLHLASLAPGALLLLGLLLALYNHLRPGTAHPRRQGKR</sequence>
<keyword evidence="5" id="KW-1278">Translocase</keyword>
<keyword evidence="3" id="KW-0997">Cell inner membrane</keyword>
<comment type="subcellular location">
    <subcellularLocation>
        <location evidence="1">Endomembrane system</location>
        <topology evidence="1">Multi-pass membrane protein</topology>
    </subcellularLocation>
</comment>
<feature type="transmembrane region" description="Helical" evidence="8">
    <location>
        <begin position="138"/>
        <end position="161"/>
    </location>
</feature>
<feature type="transmembrane region" description="Helical" evidence="8">
    <location>
        <begin position="111"/>
        <end position="132"/>
    </location>
</feature>
<feature type="transmembrane region" description="Helical" evidence="8">
    <location>
        <begin position="83"/>
        <end position="102"/>
    </location>
</feature>
<dbReference type="Pfam" id="PF02508">
    <property type="entry name" value="Rnf-Nqr"/>
    <property type="match status" value="1"/>
</dbReference>
<organism evidence="9 10">
    <name type="scientific">Pseudomonas capeferrum</name>
    <dbReference type="NCBI Taxonomy" id="1495066"/>
    <lineage>
        <taxon>Bacteria</taxon>
        <taxon>Pseudomonadati</taxon>
        <taxon>Pseudomonadota</taxon>
        <taxon>Gammaproteobacteria</taxon>
        <taxon>Pseudomonadales</taxon>
        <taxon>Pseudomonadaceae</taxon>
        <taxon>Pseudomonas</taxon>
    </lineage>
</organism>
<proteinExistence type="predicted"/>
<keyword evidence="10" id="KW-1185">Reference proteome</keyword>
<evidence type="ECO:0000313" key="10">
    <source>
        <dbReference type="Proteomes" id="UP001214301"/>
    </source>
</evidence>
<evidence type="ECO:0000256" key="1">
    <source>
        <dbReference type="ARBA" id="ARBA00004127"/>
    </source>
</evidence>
<evidence type="ECO:0000256" key="5">
    <source>
        <dbReference type="ARBA" id="ARBA00022967"/>
    </source>
</evidence>
<gene>
    <name evidence="9" type="ORF">PMC74_20795</name>
</gene>
<feature type="transmembrane region" description="Helical" evidence="8">
    <location>
        <begin position="26"/>
        <end position="45"/>
    </location>
</feature>
<evidence type="ECO:0000256" key="4">
    <source>
        <dbReference type="ARBA" id="ARBA00022692"/>
    </source>
</evidence>
<protein>
    <submittedName>
        <fullName evidence="9">Rnf-Nqr domain containing protein</fullName>
    </submittedName>
</protein>